<comment type="caution">
    <text evidence="2">The sequence shown here is derived from an EMBL/GenBank/DDBJ whole genome shotgun (WGS) entry which is preliminary data.</text>
</comment>
<dbReference type="GO" id="GO:0005737">
    <property type="term" value="C:cytoplasm"/>
    <property type="evidence" value="ECO:0007669"/>
    <property type="project" value="TreeGrafter"/>
</dbReference>
<protein>
    <submittedName>
        <fullName evidence="2">Nucleoside-diphosphate-sugar epimerase</fullName>
    </submittedName>
</protein>
<feature type="domain" description="NAD-dependent epimerase/dehydratase" evidence="1">
    <location>
        <begin position="12"/>
        <end position="179"/>
    </location>
</feature>
<dbReference type="InterPro" id="IPR001509">
    <property type="entry name" value="Epimerase_deHydtase"/>
</dbReference>
<evidence type="ECO:0000313" key="3">
    <source>
        <dbReference type="Proteomes" id="UP000035057"/>
    </source>
</evidence>
<dbReference type="RefSeq" id="WP_036134305.1">
    <property type="nucleotide sequence ID" value="NZ_ANIE01000009.1"/>
</dbReference>
<dbReference type="PANTHER" id="PTHR48079:SF6">
    <property type="entry name" value="NAD(P)-BINDING DOMAIN-CONTAINING PROTEIN-RELATED"/>
    <property type="match status" value="1"/>
</dbReference>
<reference evidence="2 3" key="1">
    <citation type="submission" date="2012-12" db="EMBL/GenBank/DDBJ databases">
        <title>Genome assembly of Marinobacter sp. AK21.</title>
        <authorList>
            <person name="Khatri I."/>
            <person name="Kumar R."/>
            <person name="Vaidya B."/>
            <person name="Subramanian S."/>
            <person name="Pinnaka A."/>
        </authorList>
    </citation>
    <scope>NUCLEOTIDE SEQUENCE [LARGE SCALE GENOMIC DNA]</scope>
    <source>
        <strain evidence="2 3">AK21</strain>
    </source>
</reference>
<gene>
    <name evidence="2" type="ORF">D777_03473</name>
</gene>
<sequence>MAMTDSKDRARVLVAGCGKLGGAIASLLTADATVFGLRRRTNLLADDIRPVSADLTDPASLTDSLPDDLDIVIYCLTPSRYDDQGYHDAYVRGLKNLLAALSGQPVKRLIFISSTGVYSQDDDSWVNESSPTQPARFSGEQILAGETLALNSQFPATVIRFSGIYGPSRRRFLQEVIEGRMNPHSPAPYSNRIHEEDAAAAVHHLATRALEGDTLADCYIGTDCEPVRLDDVVNWVREQIPCASPVEGARTGGRAGSKRCCNQRLLDSGFTFRYPDFRSGYRAMIDETGQQ</sequence>
<dbReference type="GO" id="GO:0004029">
    <property type="term" value="F:aldehyde dehydrogenase (NAD+) activity"/>
    <property type="evidence" value="ECO:0007669"/>
    <property type="project" value="TreeGrafter"/>
</dbReference>
<keyword evidence="3" id="KW-1185">Reference proteome</keyword>
<dbReference type="PATRIC" id="fig|1137280.3.peg.3291"/>
<dbReference type="Proteomes" id="UP000035057">
    <property type="component" value="Unassembled WGS sequence"/>
</dbReference>
<evidence type="ECO:0000313" key="2">
    <source>
        <dbReference type="EMBL" id="KEF30297.1"/>
    </source>
</evidence>
<dbReference type="InterPro" id="IPR036291">
    <property type="entry name" value="NAD(P)-bd_dom_sf"/>
</dbReference>
<accession>A0A072MZ67</accession>
<dbReference type="Gene3D" id="3.40.50.720">
    <property type="entry name" value="NAD(P)-binding Rossmann-like Domain"/>
    <property type="match status" value="1"/>
</dbReference>
<dbReference type="AlphaFoldDB" id="A0A072MZ67"/>
<name>A0A072MZ67_9GAMM</name>
<dbReference type="Pfam" id="PF01370">
    <property type="entry name" value="Epimerase"/>
    <property type="match status" value="1"/>
</dbReference>
<dbReference type="PANTHER" id="PTHR48079">
    <property type="entry name" value="PROTEIN YEEZ"/>
    <property type="match status" value="1"/>
</dbReference>
<dbReference type="EMBL" id="ANIE01000009">
    <property type="protein sequence ID" value="KEF30297.1"/>
    <property type="molecule type" value="Genomic_DNA"/>
</dbReference>
<proteinExistence type="predicted"/>
<dbReference type="OrthoDB" id="9808276at2"/>
<organism evidence="2 3">
    <name type="scientific">Marinobacter nitratireducens</name>
    <dbReference type="NCBI Taxonomy" id="1137280"/>
    <lineage>
        <taxon>Bacteria</taxon>
        <taxon>Pseudomonadati</taxon>
        <taxon>Pseudomonadota</taxon>
        <taxon>Gammaproteobacteria</taxon>
        <taxon>Pseudomonadales</taxon>
        <taxon>Marinobacteraceae</taxon>
        <taxon>Marinobacter</taxon>
    </lineage>
</organism>
<dbReference type="SUPFAM" id="SSF51735">
    <property type="entry name" value="NAD(P)-binding Rossmann-fold domains"/>
    <property type="match status" value="1"/>
</dbReference>
<dbReference type="STRING" id="1137280.D777_03473"/>
<dbReference type="InterPro" id="IPR051783">
    <property type="entry name" value="NAD(P)-dependent_oxidoreduct"/>
</dbReference>
<evidence type="ECO:0000259" key="1">
    <source>
        <dbReference type="Pfam" id="PF01370"/>
    </source>
</evidence>